<evidence type="ECO:0000313" key="3">
    <source>
        <dbReference type="Proteomes" id="UP000192266"/>
    </source>
</evidence>
<gene>
    <name evidence="2" type="ORF">SAMN00120144_2997</name>
</gene>
<keyword evidence="3" id="KW-1185">Reference proteome</keyword>
<sequence length="361" mass="41073">MIVRILSVLASLSLLIYQPPTAPAGNQEKLSATTSDNPFFSRDEVVELTLALPLENILKDRGATPGFHPAVLTYRDTAAALKTVAVQVKVRGNRRKDPTVCGFPPLLVSFPPDILGSPFGKVEELKLITHCLDDTYTLREYLVYKVYNILTDKSFRVRLCRITYQDNGRKGRADVHYAFFLEDAKAMAARNDATLVPKQFFIGMEHMNQKDMAMLALFQYMIGNTDWSVPYRHNIRMLSINEQAKPVPVAYDFDYSGLVMAPYAVPPEQLGITSVRQRLFRGYDFPPEIYAEVRALYNARRAAIYKVYLSCPYLSQEEKLFATRYLDGFYKTLNNSKEFERDIVRAGLRNGKSYTNVKGLK</sequence>
<keyword evidence="1" id="KW-0732">Signal</keyword>
<name>A0A1W1VV83_9BACT</name>
<dbReference type="RefSeq" id="WP_084446297.1">
    <property type="nucleotide sequence ID" value="NZ_FWWW01000073.1"/>
</dbReference>
<reference evidence="2 3" key="1">
    <citation type="submission" date="2017-04" db="EMBL/GenBank/DDBJ databases">
        <authorList>
            <person name="Afonso C.L."/>
            <person name="Miller P.J."/>
            <person name="Scott M.A."/>
            <person name="Spackman E."/>
            <person name="Goraichik I."/>
            <person name="Dimitrov K.M."/>
            <person name="Suarez D.L."/>
            <person name="Swayne D.E."/>
        </authorList>
    </citation>
    <scope>NUCLEOTIDE SEQUENCE [LARGE SCALE GENOMIC DNA]</scope>
    <source>
        <strain evidence="2 3">DSM 11622</strain>
    </source>
</reference>
<dbReference type="OrthoDB" id="662693at2"/>
<dbReference type="AlphaFoldDB" id="A0A1W1VV83"/>
<proteinExistence type="predicted"/>
<organism evidence="2 3">
    <name type="scientific">Hymenobacter roseosalivarius DSM 11622</name>
    <dbReference type="NCBI Taxonomy" id="645990"/>
    <lineage>
        <taxon>Bacteria</taxon>
        <taxon>Pseudomonadati</taxon>
        <taxon>Bacteroidota</taxon>
        <taxon>Cytophagia</taxon>
        <taxon>Cytophagales</taxon>
        <taxon>Hymenobacteraceae</taxon>
        <taxon>Hymenobacter</taxon>
    </lineage>
</organism>
<accession>A0A1W1VV83</accession>
<dbReference type="Proteomes" id="UP000192266">
    <property type="component" value="Unassembled WGS sequence"/>
</dbReference>
<feature type="chain" id="PRO_5012845515" evidence="1">
    <location>
        <begin position="25"/>
        <end position="361"/>
    </location>
</feature>
<evidence type="ECO:0000313" key="2">
    <source>
        <dbReference type="EMBL" id="SMB96784.1"/>
    </source>
</evidence>
<feature type="signal peptide" evidence="1">
    <location>
        <begin position="1"/>
        <end position="24"/>
    </location>
</feature>
<protein>
    <submittedName>
        <fullName evidence="2">Uncharacterized protein</fullName>
    </submittedName>
</protein>
<evidence type="ECO:0000256" key="1">
    <source>
        <dbReference type="SAM" id="SignalP"/>
    </source>
</evidence>
<dbReference type="EMBL" id="FWWW01000073">
    <property type="protein sequence ID" value="SMB96784.1"/>
    <property type="molecule type" value="Genomic_DNA"/>
</dbReference>